<dbReference type="SUPFAM" id="SSF51182">
    <property type="entry name" value="RmlC-like cupins"/>
    <property type="match status" value="1"/>
</dbReference>
<evidence type="ECO:0000313" key="3">
    <source>
        <dbReference type="Proteomes" id="UP000295601"/>
    </source>
</evidence>
<feature type="domain" description="(S)-ureidoglycine aminohydrolase cupin" evidence="1">
    <location>
        <begin position="43"/>
        <end position="115"/>
    </location>
</feature>
<protein>
    <recommendedName>
        <fullName evidence="1">(S)-ureidoglycine aminohydrolase cupin domain-containing protein</fullName>
    </recommendedName>
</protein>
<dbReference type="InterPro" id="IPR011051">
    <property type="entry name" value="RmlC_Cupin_sf"/>
</dbReference>
<gene>
    <name evidence="2" type="ORF">EDF62_2579</name>
</gene>
<keyword evidence="3" id="KW-1185">Reference proteome</keyword>
<dbReference type="Pfam" id="PF05899">
    <property type="entry name" value="Cupin_3"/>
    <property type="match status" value="1"/>
</dbReference>
<dbReference type="AlphaFoldDB" id="A0A4R6RVF7"/>
<evidence type="ECO:0000313" key="2">
    <source>
        <dbReference type="EMBL" id="TDP90923.1"/>
    </source>
</evidence>
<dbReference type="RefSeq" id="WP_132206740.1">
    <property type="nucleotide sequence ID" value="NZ_CP080492.1"/>
</dbReference>
<dbReference type="Gene3D" id="2.60.120.10">
    <property type="entry name" value="Jelly Rolls"/>
    <property type="match status" value="1"/>
</dbReference>
<dbReference type="InterPro" id="IPR014710">
    <property type="entry name" value="RmlC-like_jellyroll"/>
</dbReference>
<dbReference type="Proteomes" id="UP000295601">
    <property type="component" value="Unassembled WGS sequence"/>
</dbReference>
<comment type="caution">
    <text evidence="2">The sequence shown here is derived from an EMBL/GenBank/DDBJ whole genome shotgun (WGS) entry which is preliminary data.</text>
</comment>
<reference evidence="2 3" key="1">
    <citation type="submission" date="2019-03" db="EMBL/GenBank/DDBJ databases">
        <title>Genomic analyses of the natural microbiome of Caenorhabditis elegans.</title>
        <authorList>
            <person name="Samuel B."/>
        </authorList>
    </citation>
    <scope>NUCLEOTIDE SEQUENCE [LARGE SCALE GENOMIC DNA]</scope>
    <source>
        <strain evidence="2 3">JUb18</strain>
    </source>
</reference>
<sequence>MTTIPTLAVHNTAAADLGAHAAKPTAVTADLTEASLTAWEGGPNNRIETGLWECTTGDFTAARIGYTEICTILSGSVTVDVAGEAPEDFGPGDVMIMPSGWTGTWRVHEPLRKHYTTIQD</sequence>
<dbReference type="EMBL" id="SNYA01000006">
    <property type="protein sequence ID" value="TDP90923.1"/>
    <property type="molecule type" value="Genomic_DNA"/>
</dbReference>
<dbReference type="PANTHER" id="PTHR40943">
    <property type="entry name" value="CYTOPLASMIC PROTEIN-RELATED"/>
    <property type="match status" value="1"/>
</dbReference>
<proteinExistence type="predicted"/>
<dbReference type="InterPro" id="IPR008579">
    <property type="entry name" value="UGlyAH_Cupin_dom"/>
</dbReference>
<dbReference type="PANTHER" id="PTHR40943:SF1">
    <property type="entry name" value="CYTOPLASMIC PROTEIN"/>
    <property type="match status" value="1"/>
</dbReference>
<dbReference type="OrthoDB" id="9799053at2"/>
<organism evidence="2 3">
    <name type="scientific">Leucobacter luti</name>
    <dbReference type="NCBI Taxonomy" id="340320"/>
    <lineage>
        <taxon>Bacteria</taxon>
        <taxon>Bacillati</taxon>
        <taxon>Actinomycetota</taxon>
        <taxon>Actinomycetes</taxon>
        <taxon>Micrococcales</taxon>
        <taxon>Microbacteriaceae</taxon>
        <taxon>Leucobacter</taxon>
    </lineage>
</organism>
<evidence type="ECO:0000259" key="1">
    <source>
        <dbReference type="Pfam" id="PF05899"/>
    </source>
</evidence>
<accession>A0A4R6RVF7</accession>
<name>A0A4R6RVF7_9MICO</name>